<feature type="binding site" evidence="9">
    <location>
        <position position="234"/>
    </location>
    <ligand>
        <name>a purine D-ribonucleoside</name>
        <dbReference type="ChEBI" id="CHEBI:142355"/>
    </ligand>
</feature>
<dbReference type="SUPFAM" id="SSF53167">
    <property type="entry name" value="Purine and uridine phosphorylases"/>
    <property type="match status" value="1"/>
</dbReference>
<dbReference type="PANTHER" id="PTHR11904:SF9">
    <property type="entry name" value="PURINE NUCLEOSIDE PHOSPHORYLASE-RELATED"/>
    <property type="match status" value="1"/>
</dbReference>
<evidence type="ECO:0000256" key="2">
    <source>
        <dbReference type="ARBA" id="ARBA00005058"/>
    </source>
</evidence>
<dbReference type="InterPro" id="IPR011268">
    <property type="entry name" value="Purine_phosphorylase"/>
</dbReference>
<sequence length="271" mass="29252">MNIKVVEESSSYIKERIDKTPEIGIILGSGLGDLADKVSEKNIISYSDVPNLPSSTVKGHAGQFVFGKLNGINVVMMQGRFHYYEGNKAETLALPIYIMKSIGVKKLIVTNAAGGVNTEFKPGDLMIINDHINFSSINPLIGKNCDEMGPRFPDMSNAYDMNMIEKAKKIASSIGIDVVSGTYFMMSGPNYETPAEIKMVRVLGGDAVGMSTVPEVIAANHCGMKVIGISCITNMAAGILNKPLDHKEVIKTSNMVKDKFTKLVTAIVGDI</sequence>
<evidence type="ECO:0000256" key="6">
    <source>
        <dbReference type="ARBA" id="ARBA00022679"/>
    </source>
</evidence>
<dbReference type="Pfam" id="PF01048">
    <property type="entry name" value="PNP_UDP_1"/>
    <property type="match status" value="1"/>
</dbReference>
<dbReference type="PATRIC" id="fig|272562.8.peg.2270"/>
<dbReference type="GO" id="GO:0004731">
    <property type="term" value="F:purine-nucleoside phosphorylase activity"/>
    <property type="evidence" value="ECO:0007669"/>
    <property type="project" value="UniProtKB-EC"/>
</dbReference>
<dbReference type="GeneID" id="44998548"/>
<evidence type="ECO:0000256" key="1">
    <source>
        <dbReference type="ARBA" id="ARBA00002678"/>
    </source>
</evidence>
<dbReference type="InterPro" id="IPR000845">
    <property type="entry name" value="Nucleoside_phosphorylase_d"/>
</dbReference>
<dbReference type="EMBL" id="AE001437">
    <property type="protein sequence ID" value="AAK80023.1"/>
    <property type="molecule type" value="Genomic_DNA"/>
</dbReference>
<evidence type="ECO:0000313" key="11">
    <source>
        <dbReference type="EMBL" id="AAK80023.1"/>
    </source>
</evidence>
<dbReference type="NCBIfam" id="TIGR01697">
    <property type="entry name" value="PNPH-PUNA-XAPA"/>
    <property type="match status" value="1"/>
</dbReference>
<dbReference type="RefSeq" id="WP_010965364.1">
    <property type="nucleotide sequence ID" value="NC_003030.1"/>
</dbReference>
<comment type="pathway">
    <text evidence="2 8">Purine metabolism; purine nucleoside salvage.</text>
</comment>
<dbReference type="NCBIfam" id="NF006054">
    <property type="entry name" value="PRK08202.1"/>
    <property type="match status" value="1"/>
</dbReference>
<comment type="catalytic activity">
    <reaction evidence="7">
        <text>a purine 2'-deoxy-D-ribonucleoside + phosphate = a purine nucleobase + 2-deoxy-alpha-D-ribose 1-phosphate</text>
        <dbReference type="Rhea" id="RHEA:36431"/>
        <dbReference type="ChEBI" id="CHEBI:26386"/>
        <dbReference type="ChEBI" id="CHEBI:43474"/>
        <dbReference type="ChEBI" id="CHEBI:57259"/>
        <dbReference type="ChEBI" id="CHEBI:142361"/>
        <dbReference type="EC" id="2.4.2.1"/>
    </reaction>
</comment>
<feature type="binding site" evidence="9">
    <location>
        <position position="211"/>
    </location>
    <ligand>
        <name>phosphate</name>
        <dbReference type="ChEBI" id="CHEBI:43474"/>
    </ligand>
</feature>
<evidence type="ECO:0000256" key="4">
    <source>
        <dbReference type="ARBA" id="ARBA00022553"/>
    </source>
</evidence>
<dbReference type="FunFam" id="3.40.50.1580:FF:000010">
    <property type="entry name" value="Purine nucleoside phosphorylase"/>
    <property type="match status" value="1"/>
</dbReference>
<feature type="domain" description="Nucleoside phosphorylase" evidence="10">
    <location>
        <begin position="22"/>
        <end position="268"/>
    </location>
</feature>
<name>Q97HE7_CLOAB</name>
<feature type="binding site" evidence="9">
    <location>
        <position position="29"/>
    </location>
    <ligand>
        <name>phosphate</name>
        <dbReference type="ChEBI" id="CHEBI:43474"/>
    </ligand>
</feature>
<evidence type="ECO:0000313" key="12">
    <source>
        <dbReference type="Proteomes" id="UP000000814"/>
    </source>
</evidence>
<dbReference type="KEGG" id="cac:CA_C2064"/>
<dbReference type="eggNOG" id="COG0005">
    <property type="taxonomic scope" value="Bacteria"/>
</dbReference>
<dbReference type="Gene3D" id="3.40.50.1580">
    <property type="entry name" value="Nucleoside phosphorylase domain"/>
    <property type="match status" value="1"/>
</dbReference>
<comment type="function">
    <text evidence="1">The purine nucleoside phosphorylases catalyze the phosphorolytic breakdown of the N-glycosidic bond in the beta-(deoxy)ribonucleoside molecules, with the formation of the corresponding free purine bases and pentose-1-phosphate. Cleaves guanosine, inosine, 2'-deoxyguanosine and 2'-deoxyinosine.</text>
</comment>
<evidence type="ECO:0000256" key="7">
    <source>
        <dbReference type="ARBA" id="ARBA00048556"/>
    </source>
</evidence>
<dbReference type="PIRSF" id="PIRSF000477">
    <property type="entry name" value="PurNPase"/>
    <property type="match status" value="1"/>
</dbReference>
<dbReference type="EC" id="2.4.2.1" evidence="8"/>
<feature type="binding site" evidence="9">
    <location>
        <position position="112"/>
    </location>
    <ligand>
        <name>phosphate</name>
        <dbReference type="ChEBI" id="CHEBI:43474"/>
    </ligand>
</feature>
<evidence type="ECO:0000256" key="3">
    <source>
        <dbReference type="ARBA" id="ARBA00006751"/>
    </source>
</evidence>
<dbReference type="GO" id="GO:0005737">
    <property type="term" value="C:cytoplasm"/>
    <property type="evidence" value="ECO:0007669"/>
    <property type="project" value="TreeGrafter"/>
</dbReference>
<reference evidence="11 12" key="1">
    <citation type="journal article" date="2001" name="J. Bacteriol.">
        <title>Genome sequence and comparative analysis of the solvent-producing bacterium Clostridium acetobutylicum.</title>
        <authorList>
            <person name="Nolling J."/>
            <person name="Breton G."/>
            <person name="Omelchenko M.V."/>
            <person name="Makarova K.S."/>
            <person name="Zeng Q."/>
            <person name="Gibson R."/>
            <person name="Lee H.M."/>
            <person name="Dubois J."/>
            <person name="Qiu D."/>
            <person name="Hitti J."/>
            <person name="Wolf Y.I."/>
            <person name="Tatusov R.L."/>
            <person name="Sabathe F."/>
            <person name="Doucette-Stamm L."/>
            <person name="Soucaille P."/>
            <person name="Daly M.J."/>
            <person name="Bennett G.N."/>
            <person name="Koonin E.V."/>
            <person name="Smith D.R."/>
        </authorList>
    </citation>
    <scope>NUCLEOTIDE SEQUENCE [LARGE SCALE GENOMIC DNA]</scope>
    <source>
        <strain evidence="12">ATCC 824 / DSM 792 / JCM 1419 / LMG 5710 / VKM B-1787</strain>
    </source>
</reference>
<accession>Q97HE7</accession>
<feature type="binding site" evidence="9">
    <location>
        <position position="60"/>
    </location>
    <ligand>
        <name>phosphate</name>
        <dbReference type="ChEBI" id="CHEBI:43474"/>
    </ligand>
</feature>
<feature type="binding site" evidence="9">
    <location>
        <begin position="80"/>
        <end position="82"/>
    </location>
    <ligand>
        <name>phosphate</name>
        <dbReference type="ChEBI" id="CHEBI:43474"/>
    </ligand>
</feature>
<proteinExistence type="inferred from homology"/>
<evidence type="ECO:0000256" key="9">
    <source>
        <dbReference type="PIRSR" id="PIRSR000477-2"/>
    </source>
</evidence>
<dbReference type="NCBIfam" id="TIGR01700">
    <property type="entry name" value="PNPH"/>
    <property type="match status" value="1"/>
</dbReference>
<dbReference type="Proteomes" id="UP000000814">
    <property type="component" value="Chromosome"/>
</dbReference>
<protein>
    <recommendedName>
        <fullName evidence="8">Purine nucleoside phosphorylase</fullName>
        <ecNumber evidence="8">2.4.2.1</ecNumber>
    </recommendedName>
    <alternativeName>
        <fullName evidence="8">Inosine-guanosine phosphorylase</fullName>
    </alternativeName>
</protein>
<comment type="similarity">
    <text evidence="3 8">Belongs to the PNP/MTAP phosphorylase family.</text>
</comment>
<dbReference type="CDD" id="cd09009">
    <property type="entry name" value="PNP-EcPNPII_like"/>
    <property type="match status" value="1"/>
</dbReference>
<dbReference type="InterPro" id="IPR035994">
    <property type="entry name" value="Nucleoside_phosphorylase_sf"/>
</dbReference>
<keyword evidence="6 8" id="KW-0808">Transferase</keyword>
<dbReference type="STRING" id="272562.CA_C2064"/>
<keyword evidence="4" id="KW-0597">Phosphoprotein</keyword>
<gene>
    <name evidence="11" type="primary">deoD</name>
    <name evidence="11" type="ordered locus">CA_C2064</name>
</gene>
<dbReference type="PANTHER" id="PTHR11904">
    <property type="entry name" value="METHYLTHIOADENOSINE/PURINE NUCLEOSIDE PHOSPHORYLASE"/>
    <property type="match status" value="1"/>
</dbReference>
<dbReference type="InterPro" id="IPR011270">
    <property type="entry name" value="Pur_Nuc_Pase_Ino/Guo-sp"/>
</dbReference>
<evidence type="ECO:0000259" key="10">
    <source>
        <dbReference type="Pfam" id="PF01048"/>
    </source>
</evidence>
<dbReference type="UniPathway" id="UPA00606"/>
<keyword evidence="12" id="KW-1185">Reference proteome</keyword>
<dbReference type="OrthoDB" id="1523230at2"/>
<dbReference type="PIR" id="D97154">
    <property type="entry name" value="D97154"/>
</dbReference>
<dbReference type="HOGENOM" id="CLU_054456_1_0_9"/>
<dbReference type="GO" id="GO:0009116">
    <property type="term" value="P:nucleoside metabolic process"/>
    <property type="evidence" value="ECO:0007669"/>
    <property type="project" value="InterPro"/>
</dbReference>
<evidence type="ECO:0000256" key="8">
    <source>
        <dbReference type="PIRNR" id="PIRNR000477"/>
    </source>
</evidence>
<evidence type="ECO:0000256" key="5">
    <source>
        <dbReference type="ARBA" id="ARBA00022676"/>
    </source>
</evidence>
<organism evidence="11 12">
    <name type="scientific">Clostridium acetobutylicum (strain ATCC 824 / DSM 792 / JCM 1419 / IAM 19013 / LMG 5710 / NBRC 13948 / NRRL B-527 / VKM B-1787 / 2291 / W)</name>
    <dbReference type="NCBI Taxonomy" id="272562"/>
    <lineage>
        <taxon>Bacteria</taxon>
        <taxon>Bacillati</taxon>
        <taxon>Bacillota</taxon>
        <taxon>Clostridia</taxon>
        <taxon>Eubacteriales</taxon>
        <taxon>Clostridiaceae</taxon>
        <taxon>Clostridium</taxon>
    </lineage>
</organism>
<dbReference type="AlphaFoldDB" id="Q97HE7"/>
<feature type="binding site" evidence="9">
    <location>
        <position position="192"/>
    </location>
    <ligand>
        <name>a purine D-ribonucleoside</name>
        <dbReference type="ChEBI" id="CHEBI:142355"/>
    </ligand>
</feature>
<keyword evidence="5 8" id="KW-0328">Glycosyltransferase</keyword>